<protein>
    <recommendedName>
        <fullName evidence="1">HipA-like kinase domain-containing protein</fullName>
    </recommendedName>
</protein>
<feature type="domain" description="HipA-like kinase" evidence="1">
    <location>
        <begin position="131"/>
        <end position="248"/>
    </location>
</feature>
<gene>
    <name evidence="2" type="ORF">PUT78_23110</name>
</gene>
<accession>A0ABT5TFL3</accession>
<name>A0ABT5TFL3_9RHOB</name>
<dbReference type="RefSeq" id="WP_274354572.1">
    <property type="nucleotide sequence ID" value="NZ_JAQZSM010000080.1"/>
</dbReference>
<evidence type="ECO:0000259" key="1">
    <source>
        <dbReference type="Pfam" id="PF20613"/>
    </source>
</evidence>
<reference evidence="2" key="1">
    <citation type="submission" date="2023-02" db="EMBL/GenBank/DDBJ databases">
        <title>Description of Roseinatronobacter alkalisoli sp. nov., an alkaliphilic bacerium isolated from soda soil.</title>
        <authorList>
            <person name="Wei W."/>
        </authorList>
    </citation>
    <scope>NUCLEOTIDE SEQUENCE</scope>
    <source>
        <strain evidence="2">HJB301</strain>
    </source>
</reference>
<keyword evidence="3" id="KW-1185">Reference proteome</keyword>
<dbReference type="Proteomes" id="UP001431784">
    <property type="component" value="Unassembled WGS sequence"/>
</dbReference>
<dbReference type="InterPro" id="IPR046748">
    <property type="entry name" value="HipA_2"/>
</dbReference>
<proteinExistence type="predicted"/>
<comment type="caution">
    <text evidence="2">The sequence shown here is derived from an EMBL/GenBank/DDBJ whole genome shotgun (WGS) entry which is preliminary data.</text>
</comment>
<dbReference type="Pfam" id="PF20613">
    <property type="entry name" value="HipA_2"/>
    <property type="match status" value="1"/>
</dbReference>
<organism evidence="2 3">
    <name type="scientific">Roseinatronobacter alkalisoli</name>
    <dbReference type="NCBI Taxonomy" id="3028235"/>
    <lineage>
        <taxon>Bacteria</taxon>
        <taxon>Pseudomonadati</taxon>
        <taxon>Pseudomonadota</taxon>
        <taxon>Alphaproteobacteria</taxon>
        <taxon>Rhodobacterales</taxon>
        <taxon>Paracoccaceae</taxon>
        <taxon>Roseinatronobacter</taxon>
    </lineage>
</organism>
<dbReference type="EMBL" id="JAQZSM010000080">
    <property type="protein sequence ID" value="MDD7973920.1"/>
    <property type="molecule type" value="Genomic_DNA"/>
</dbReference>
<sequence>MSSRGFCRGLPSRTEPTVLVTLNCDGFAVLVQMAGSRGESAPYQEKENDKPGAPQLAIGKVFIICLYNGQTNSWTPDRKLECEAVSFARRATSGRSKPPLVFAETPFGETVEVWLKAPRLHPGISDTAPSREWMAARLAEDLGLPCPPPILVRLTDDFTESLSDENLAESLRAGPSVVYGAIHLGSGWRRWSEANKMPRHQHQIQGQTYLFDTIIQNWDRRIANPNILKKGDEFRILDHEECFGSATAPDDEKPFIHVPWSVGGLTNFIAGDYQHPFWRTLKPSNHVDFNVAAQTWKRLPADTFSMYANDAPPEWGAACDDIASYLTLAVQHIDEVVVAIEGARQL</sequence>
<evidence type="ECO:0000313" key="3">
    <source>
        <dbReference type="Proteomes" id="UP001431784"/>
    </source>
</evidence>
<evidence type="ECO:0000313" key="2">
    <source>
        <dbReference type="EMBL" id="MDD7973920.1"/>
    </source>
</evidence>